<dbReference type="Proteomes" id="UP000533080">
    <property type="component" value="Unassembled WGS sequence"/>
</dbReference>
<accession>A0A7Y4MTS6</accession>
<dbReference type="GO" id="GO:0008658">
    <property type="term" value="F:penicillin binding"/>
    <property type="evidence" value="ECO:0007669"/>
    <property type="project" value="InterPro"/>
</dbReference>
<reference evidence="2 3" key="1">
    <citation type="submission" date="2020-05" db="EMBL/GenBank/DDBJ databases">
        <authorList>
            <person name="Whitworth D."/>
        </authorList>
    </citation>
    <scope>NUCLEOTIDE SEQUENCE [LARGE SCALE GENOMIC DNA]</scope>
    <source>
        <strain evidence="2 3">AM005</strain>
    </source>
</reference>
<gene>
    <name evidence="2" type="ORF">HNV28_27055</name>
</gene>
<evidence type="ECO:0000259" key="1">
    <source>
        <dbReference type="Pfam" id="PF00905"/>
    </source>
</evidence>
<comment type="caution">
    <text evidence="2">The sequence shown here is derived from an EMBL/GenBank/DDBJ whole genome shotgun (WGS) entry which is preliminary data.</text>
</comment>
<dbReference type="EMBL" id="JABFNT010000107">
    <property type="protein sequence ID" value="NOJ81944.1"/>
    <property type="molecule type" value="Genomic_DNA"/>
</dbReference>
<proteinExistence type="predicted"/>
<name>A0A7Y4MTS6_MYXXA</name>
<evidence type="ECO:0000313" key="3">
    <source>
        <dbReference type="Proteomes" id="UP000533080"/>
    </source>
</evidence>
<dbReference type="AlphaFoldDB" id="A0A7Y4MTS6"/>
<evidence type="ECO:0000313" key="2">
    <source>
        <dbReference type="EMBL" id="NOJ81944.1"/>
    </source>
</evidence>
<dbReference type="InterPro" id="IPR001460">
    <property type="entry name" value="PCN-bd_Tpept"/>
</dbReference>
<feature type="domain" description="Penicillin-binding protein transpeptidase" evidence="1">
    <location>
        <begin position="8"/>
        <end position="48"/>
    </location>
</feature>
<organism evidence="2 3">
    <name type="scientific">Myxococcus xanthus</name>
    <dbReference type="NCBI Taxonomy" id="34"/>
    <lineage>
        <taxon>Bacteria</taxon>
        <taxon>Pseudomonadati</taxon>
        <taxon>Myxococcota</taxon>
        <taxon>Myxococcia</taxon>
        <taxon>Myxococcales</taxon>
        <taxon>Cystobacterineae</taxon>
        <taxon>Myxococcaceae</taxon>
        <taxon>Myxococcus</taxon>
    </lineage>
</organism>
<dbReference type="SUPFAM" id="SSF56601">
    <property type="entry name" value="beta-lactamase/transpeptidase-like"/>
    <property type="match status" value="1"/>
</dbReference>
<dbReference type="Pfam" id="PF00905">
    <property type="entry name" value="Transpeptidase"/>
    <property type="match status" value="1"/>
</dbReference>
<protein>
    <recommendedName>
        <fullName evidence="1">Penicillin-binding protein transpeptidase domain-containing protein</fullName>
    </recommendedName>
</protein>
<sequence length="55" mass="5940">MAFNDSSLRQQRLSPASTLKIPHALIALEEGVLKPDEVFPMASVSKQEPGHAKAP</sequence>
<dbReference type="InterPro" id="IPR012338">
    <property type="entry name" value="Beta-lactam/transpept-like"/>
</dbReference>
<dbReference type="RefSeq" id="WP_171443906.1">
    <property type="nucleotide sequence ID" value="NZ_JABFNS010000044.1"/>
</dbReference>
<dbReference type="Gene3D" id="3.40.710.10">
    <property type="entry name" value="DD-peptidase/beta-lactamase superfamily"/>
    <property type="match status" value="1"/>
</dbReference>